<dbReference type="InterPro" id="IPR044663">
    <property type="entry name" value="CAD1/NSL1-like"/>
</dbReference>
<dbReference type="GO" id="GO:2000031">
    <property type="term" value="P:regulation of salicylic acid mediated signaling pathway"/>
    <property type="evidence" value="ECO:0007669"/>
    <property type="project" value="InterPro"/>
</dbReference>
<dbReference type="PROSITE" id="PS51412">
    <property type="entry name" value="MACPF_2"/>
    <property type="match status" value="1"/>
</dbReference>
<dbReference type="PANTHER" id="PTHR33199:SF4">
    <property type="entry name" value="OS02G0736300 PROTEIN"/>
    <property type="match status" value="1"/>
</dbReference>
<dbReference type="InterPro" id="IPR020864">
    <property type="entry name" value="MACPF"/>
</dbReference>
<keyword evidence="2" id="KW-1185">Reference proteome</keyword>
<accession>A0A9R0JTC7</accession>
<feature type="domain" description="MACPF" evidence="1">
    <location>
        <begin position="15"/>
        <end position="346"/>
    </location>
</feature>
<gene>
    <name evidence="3" type="primary">LOC110785697</name>
</gene>
<name>A0A9R0JTC7_SPIOL</name>
<organism evidence="2 3">
    <name type="scientific">Spinacia oleracea</name>
    <name type="common">Spinach</name>
    <dbReference type="NCBI Taxonomy" id="3562"/>
    <lineage>
        <taxon>Eukaryota</taxon>
        <taxon>Viridiplantae</taxon>
        <taxon>Streptophyta</taxon>
        <taxon>Embryophyta</taxon>
        <taxon>Tracheophyta</taxon>
        <taxon>Spermatophyta</taxon>
        <taxon>Magnoliopsida</taxon>
        <taxon>eudicotyledons</taxon>
        <taxon>Gunneridae</taxon>
        <taxon>Pentapetalae</taxon>
        <taxon>Caryophyllales</taxon>
        <taxon>Chenopodiaceae</taxon>
        <taxon>Chenopodioideae</taxon>
        <taxon>Anserineae</taxon>
        <taxon>Spinacia</taxon>
    </lineage>
</organism>
<dbReference type="RefSeq" id="XP_021845873.1">
    <property type="nucleotide sequence ID" value="XM_021990181.2"/>
</dbReference>
<evidence type="ECO:0000313" key="2">
    <source>
        <dbReference type="Proteomes" id="UP000813463"/>
    </source>
</evidence>
<dbReference type="Pfam" id="PF01823">
    <property type="entry name" value="MACPF"/>
    <property type="match status" value="1"/>
</dbReference>
<dbReference type="AlphaFoldDB" id="A0A9R0JTC7"/>
<dbReference type="GO" id="GO:0009626">
    <property type="term" value="P:plant-type hypersensitive response"/>
    <property type="evidence" value="ECO:0000318"/>
    <property type="project" value="GO_Central"/>
</dbReference>
<dbReference type="OrthoDB" id="1366754at2759"/>
<dbReference type="GeneID" id="110785697"/>
<reference evidence="3" key="2">
    <citation type="submission" date="2025-08" db="UniProtKB">
        <authorList>
            <consortium name="RefSeq"/>
        </authorList>
    </citation>
    <scope>IDENTIFICATION</scope>
    <source>
        <tissue evidence="3">Leaf</tissue>
    </source>
</reference>
<reference evidence="2" key="1">
    <citation type="journal article" date="2021" name="Nat. Commun.">
        <title>Genomic analyses provide insights into spinach domestication and the genetic basis of agronomic traits.</title>
        <authorList>
            <person name="Cai X."/>
            <person name="Sun X."/>
            <person name="Xu C."/>
            <person name="Sun H."/>
            <person name="Wang X."/>
            <person name="Ge C."/>
            <person name="Zhang Z."/>
            <person name="Wang Q."/>
            <person name="Fei Z."/>
            <person name="Jiao C."/>
            <person name="Wang Q."/>
        </authorList>
    </citation>
    <scope>NUCLEOTIDE SEQUENCE [LARGE SCALE GENOMIC DNA]</scope>
    <source>
        <strain evidence="2">cv. Varoflay</strain>
    </source>
</reference>
<dbReference type="KEGG" id="soe:110785697"/>
<sequence length="617" mass="69053">MIENTNDSSNVASLRMHIMTDDGVIDKSIASLGKGFDLTSDFRLKYCKGGDKRLVLINEDQKKQLFVPGFGTLKQPVSVDIKCDKGELTRHQSDILEFNQMSEFFNRISAVSGKIPSGLFNSLFKFESGSWAKDAANIKLLGLDGYSIVLFNMHIARYPLILSKEVLNDVPPKWDPLAISRFIEKYGTHIIVGISIGGQDTVLVKQEKSSKLDPAELRKHLYELGDQLFTGTCRFSPKNHRTKEPRPKVPSAFNIYQQQAVLSDSLSNITSKDGITVICAKRGGDPSFSNHVEWLPTVPLMPDVINLSFIPITSLLKDIPGKGFLSHAINLYLRYKPPIADLQYFLDFQSARAWAPLHSDLPLAPTTNISLPSSTLHFNIIGPKLHVNTSKVNVENKPVTGMRLYLEGMKCDRLAIHLQHLSNTPLMLQNKIDNSLLWRGSYEKADDRYSEPVQKKFSRVCTAPVKYDPSWTSEQEKAVYIVTGAQLHTKKHGSKQVLHLQLLFSKVSNFEIVQSEWCQGSSESASQRLSRFSSPSSSGSLEADHKEHMVIVDSSVFPTGPPVPVQNQKCLRYVDTTQTYRGPQDNPGYWIVTGARLGLVKNKICLQVKFSLLNMCL</sequence>
<dbReference type="GO" id="GO:0005886">
    <property type="term" value="C:plasma membrane"/>
    <property type="evidence" value="ECO:0007669"/>
    <property type="project" value="TreeGrafter"/>
</dbReference>
<dbReference type="Proteomes" id="UP000813463">
    <property type="component" value="Chromosome 1"/>
</dbReference>
<protein>
    <submittedName>
        <fullName evidence="3">MACPF domain-containing protein At1g14780</fullName>
    </submittedName>
</protein>
<dbReference type="PANTHER" id="PTHR33199">
    <property type="entry name" value="MACPF DOMAIN-CONTAINING PROTEIN CAD1"/>
    <property type="match status" value="1"/>
</dbReference>
<evidence type="ECO:0000313" key="3">
    <source>
        <dbReference type="RefSeq" id="XP_021845873.1"/>
    </source>
</evidence>
<dbReference type="SMART" id="SM00457">
    <property type="entry name" value="MACPF"/>
    <property type="match status" value="1"/>
</dbReference>
<evidence type="ECO:0000259" key="1">
    <source>
        <dbReference type="PROSITE" id="PS51412"/>
    </source>
</evidence>
<proteinExistence type="predicted"/>